<keyword evidence="5" id="KW-0067">ATP-binding</keyword>
<dbReference type="STRING" id="387631.Asulf_01711"/>
<gene>
    <name evidence="9" type="ORF">Asulf_01711</name>
</gene>
<dbReference type="InterPro" id="IPR013767">
    <property type="entry name" value="PAS_fold"/>
</dbReference>
<feature type="domain" description="Histidine kinase" evidence="7">
    <location>
        <begin position="325"/>
        <end position="518"/>
    </location>
</feature>
<organism evidence="9 10">
    <name type="scientific">Archaeoglobus sulfaticallidus PM70-1</name>
    <dbReference type="NCBI Taxonomy" id="387631"/>
    <lineage>
        <taxon>Archaea</taxon>
        <taxon>Methanobacteriati</taxon>
        <taxon>Methanobacteriota</taxon>
        <taxon>Archaeoglobi</taxon>
        <taxon>Archaeoglobales</taxon>
        <taxon>Archaeoglobaceae</taxon>
        <taxon>Archaeoglobus</taxon>
    </lineage>
</organism>
<proteinExistence type="predicted"/>
<dbReference type="RefSeq" id="WP_015591280.1">
    <property type="nucleotide sequence ID" value="NC_021169.1"/>
</dbReference>
<keyword evidence="4" id="KW-0418">Kinase</keyword>
<dbReference type="EMBL" id="CP005290">
    <property type="protein sequence ID" value="AGK61682.1"/>
    <property type="molecule type" value="Genomic_DNA"/>
</dbReference>
<evidence type="ECO:0000256" key="5">
    <source>
        <dbReference type="ARBA" id="ARBA00022840"/>
    </source>
</evidence>
<evidence type="ECO:0000313" key="9">
    <source>
        <dbReference type="EMBL" id="AGK61682.1"/>
    </source>
</evidence>
<dbReference type="SUPFAM" id="SSF55874">
    <property type="entry name" value="ATPase domain of HSP90 chaperone/DNA topoisomerase II/histidine kinase"/>
    <property type="match status" value="1"/>
</dbReference>
<dbReference type="PRINTS" id="PR00344">
    <property type="entry name" value="BCTRLSENSOR"/>
</dbReference>
<dbReference type="OrthoDB" id="50550at2157"/>
<dbReference type="Proteomes" id="UP000013307">
    <property type="component" value="Chromosome"/>
</dbReference>
<dbReference type="Pfam" id="PF02518">
    <property type="entry name" value="HATPase_c"/>
    <property type="match status" value="1"/>
</dbReference>
<dbReference type="SMART" id="SM00091">
    <property type="entry name" value="PAS"/>
    <property type="match status" value="2"/>
</dbReference>
<dbReference type="CDD" id="cd00130">
    <property type="entry name" value="PAS"/>
    <property type="match status" value="1"/>
</dbReference>
<dbReference type="GO" id="GO:0006355">
    <property type="term" value="P:regulation of DNA-templated transcription"/>
    <property type="evidence" value="ECO:0007669"/>
    <property type="project" value="InterPro"/>
</dbReference>
<feature type="domain" description="PAS" evidence="8">
    <location>
        <begin position="194"/>
        <end position="247"/>
    </location>
</feature>
<name>N0BH98_9EURY</name>
<keyword evidence="2" id="KW-0808">Transferase</keyword>
<dbReference type="InterPro" id="IPR035965">
    <property type="entry name" value="PAS-like_dom_sf"/>
</dbReference>
<protein>
    <submittedName>
        <fullName evidence="9">PAS domain S-box</fullName>
    </submittedName>
</protein>
<dbReference type="Gene3D" id="3.30.450.20">
    <property type="entry name" value="PAS domain"/>
    <property type="match status" value="2"/>
</dbReference>
<keyword evidence="3" id="KW-0547">Nucleotide-binding</keyword>
<dbReference type="AlphaFoldDB" id="N0BH98"/>
<dbReference type="Gene3D" id="3.30.565.10">
    <property type="entry name" value="Histidine kinase-like ATPase, C-terminal domain"/>
    <property type="match status" value="1"/>
</dbReference>
<dbReference type="GO" id="GO:0016301">
    <property type="term" value="F:kinase activity"/>
    <property type="evidence" value="ECO:0007669"/>
    <property type="project" value="UniProtKB-KW"/>
</dbReference>
<dbReference type="HOGENOM" id="CLU_520340_0_0_2"/>
<dbReference type="NCBIfam" id="TIGR00229">
    <property type="entry name" value="sensory_box"/>
    <property type="match status" value="2"/>
</dbReference>
<dbReference type="InterPro" id="IPR005467">
    <property type="entry name" value="His_kinase_dom"/>
</dbReference>
<accession>N0BH98</accession>
<dbReference type="eggNOG" id="arCOG06408">
    <property type="taxonomic scope" value="Archaea"/>
</dbReference>
<dbReference type="InterPro" id="IPR036890">
    <property type="entry name" value="HATPase_C_sf"/>
</dbReference>
<evidence type="ECO:0000313" key="10">
    <source>
        <dbReference type="Proteomes" id="UP000013307"/>
    </source>
</evidence>
<dbReference type="eggNOG" id="arCOG03567">
    <property type="taxonomic scope" value="Archaea"/>
</dbReference>
<evidence type="ECO:0000256" key="3">
    <source>
        <dbReference type="ARBA" id="ARBA00022741"/>
    </source>
</evidence>
<dbReference type="PANTHER" id="PTHR43065">
    <property type="entry name" value="SENSOR HISTIDINE KINASE"/>
    <property type="match status" value="1"/>
</dbReference>
<dbReference type="SMART" id="SM00387">
    <property type="entry name" value="HATPase_c"/>
    <property type="match status" value="1"/>
</dbReference>
<dbReference type="Pfam" id="PF13188">
    <property type="entry name" value="PAS_8"/>
    <property type="match status" value="1"/>
</dbReference>
<dbReference type="SUPFAM" id="SSF55785">
    <property type="entry name" value="PYP-like sensor domain (PAS domain)"/>
    <property type="match status" value="2"/>
</dbReference>
<dbReference type="InterPro" id="IPR000014">
    <property type="entry name" value="PAS"/>
</dbReference>
<evidence type="ECO:0000256" key="4">
    <source>
        <dbReference type="ARBA" id="ARBA00022777"/>
    </source>
</evidence>
<dbReference type="PROSITE" id="PS50112">
    <property type="entry name" value="PAS"/>
    <property type="match status" value="2"/>
</dbReference>
<dbReference type="PANTHER" id="PTHR43065:SF10">
    <property type="entry name" value="PEROXIDE STRESS-ACTIVATED HISTIDINE KINASE MAK3"/>
    <property type="match status" value="1"/>
</dbReference>
<evidence type="ECO:0000256" key="1">
    <source>
        <dbReference type="ARBA" id="ARBA00022553"/>
    </source>
</evidence>
<dbReference type="PROSITE" id="PS50109">
    <property type="entry name" value="HIS_KIN"/>
    <property type="match status" value="1"/>
</dbReference>
<dbReference type="GeneID" id="15393346"/>
<sequence length="523" mass="59403">MDKNRLISALYEISMNIKPENPGKLVETFLITTSRNFGFSYAYAEVPKLNLKIEIPKKAVYAHKISFEKKACRIIFGGKKEIPAEYFSAIELLVEKLDSVLECLLLADERYRKIVENIKDIIILVNNDGVVVEANNAAEKVLGKIIGKKLDKKWYDGFITHEGRFYSSSIYNLKDVGKVVIVSDITEKVKLEKEKEFVEKIIETANSLIVGLDEKGRIVMFNRKCEEITGYAREEVLGKNWFDIFVPRVEYTLKIFKKTLEIGWNSYIHPIRAKTGEKIISWSNTVVEREGERIIVAIGNDITDEVSARRRAEELSELFRVINKIMRHDILNDLSIVVGALELYMENKDVFLIEKAIKAAYKSINLIKEIRQLESLALSGKTLKPTPIKPVLEELAKYYSIPINIDGNCIVLADEAISSLFDNIIRNAVIHGKTNRIDIKVKRKNGVCEVRIADYGRGIPNEIKKKIFDEGFSHGETKGTGLGLYVAKKVMERYGGSISIEDNNPKGAVFVLRFKAVWGKMLV</sequence>
<dbReference type="InterPro" id="IPR004358">
    <property type="entry name" value="Sig_transdc_His_kin-like_C"/>
</dbReference>
<evidence type="ECO:0000259" key="7">
    <source>
        <dbReference type="PROSITE" id="PS50109"/>
    </source>
</evidence>
<dbReference type="KEGG" id="ast:Asulf_01711"/>
<evidence type="ECO:0000259" key="8">
    <source>
        <dbReference type="PROSITE" id="PS50112"/>
    </source>
</evidence>
<evidence type="ECO:0000256" key="2">
    <source>
        <dbReference type="ARBA" id="ARBA00022679"/>
    </source>
</evidence>
<keyword evidence="6" id="KW-0902">Two-component regulatory system</keyword>
<reference evidence="9 10" key="1">
    <citation type="journal article" date="2013" name="Genome Announc.">
        <title>Complete Genome Sequence of the Thermophilic and Facultatively Chemolithoautotrophic Sulfate Reducer Archaeoglobus sulfaticallidus Strain PM70-1T.</title>
        <authorList>
            <person name="Stokke R."/>
            <person name="Hocking W.P."/>
            <person name="Steinsbu B.O."/>
            <person name="Steen I.H."/>
        </authorList>
    </citation>
    <scope>NUCLEOTIDE SEQUENCE [LARGE SCALE GENOMIC DNA]</scope>
    <source>
        <strain evidence="9">PM70-1</strain>
    </source>
</reference>
<keyword evidence="10" id="KW-1185">Reference proteome</keyword>
<evidence type="ECO:0000256" key="6">
    <source>
        <dbReference type="ARBA" id="ARBA00023012"/>
    </source>
</evidence>
<dbReference type="InterPro" id="IPR003594">
    <property type="entry name" value="HATPase_dom"/>
</dbReference>
<dbReference type="GO" id="GO:0005524">
    <property type="term" value="F:ATP binding"/>
    <property type="evidence" value="ECO:0007669"/>
    <property type="project" value="UniProtKB-KW"/>
</dbReference>
<dbReference type="GO" id="GO:0000160">
    <property type="term" value="P:phosphorelay signal transduction system"/>
    <property type="evidence" value="ECO:0007669"/>
    <property type="project" value="UniProtKB-KW"/>
</dbReference>
<feature type="domain" description="PAS" evidence="8">
    <location>
        <begin position="107"/>
        <end position="143"/>
    </location>
</feature>
<dbReference type="Pfam" id="PF00989">
    <property type="entry name" value="PAS"/>
    <property type="match status" value="1"/>
</dbReference>
<keyword evidence="1" id="KW-0597">Phosphoprotein</keyword>